<feature type="compositionally biased region" description="Low complexity" evidence="1">
    <location>
        <begin position="82"/>
        <end position="102"/>
    </location>
</feature>
<dbReference type="AlphaFoldDB" id="A0A1H1G0I7"/>
<feature type="region of interest" description="Disordered" evidence="1">
    <location>
        <begin position="80"/>
        <end position="102"/>
    </location>
</feature>
<dbReference type="EMBL" id="FNKK01000002">
    <property type="protein sequence ID" value="SDR06418.1"/>
    <property type="molecule type" value="Genomic_DNA"/>
</dbReference>
<dbReference type="RefSeq" id="WP_093259806.1">
    <property type="nucleotide sequence ID" value="NZ_FNKK01000002.1"/>
</dbReference>
<dbReference type="OrthoDB" id="3535914at2"/>
<gene>
    <name evidence="2" type="ORF">SAMN04489764_3281</name>
</gene>
<organism evidence="2 3">
    <name type="scientific">Thermostaphylospora chromogena</name>
    <dbReference type="NCBI Taxonomy" id="35622"/>
    <lineage>
        <taxon>Bacteria</taxon>
        <taxon>Bacillati</taxon>
        <taxon>Actinomycetota</taxon>
        <taxon>Actinomycetes</taxon>
        <taxon>Streptosporangiales</taxon>
        <taxon>Thermomonosporaceae</taxon>
        <taxon>Thermostaphylospora</taxon>
    </lineage>
</organism>
<proteinExistence type="predicted"/>
<evidence type="ECO:0000313" key="3">
    <source>
        <dbReference type="Proteomes" id="UP000217103"/>
    </source>
</evidence>
<accession>A0A1H1G0I7</accession>
<evidence type="ECO:0000256" key="1">
    <source>
        <dbReference type="SAM" id="MobiDB-lite"/>
    </source>
</evidence>
<sequence length="102" mass="11292">MLDQIVLYPVADDELFAPGGRVVIRTYGFAKAAPGGDHPVAYRTWVTGMRDQPYYWRWSHYEEARAGHRRVLEWLTGRGPEPVSAARQPSARAAGAAPVTPA</sequence>
<keyword evidence="3" id="KW-1185">Reference proteome</keyword>
<protein>
    <submittedName>
        <fullName evidence="2">Uncharacterized protein</fullName>
    </submittedName>
</protein>
<dbReference type="Proteomes" id="UP000217103">
    <property type="component" value="Unassembled WGS sequence"/>
</dbReference>
<dbReference type="STRING" id="35622.SAMN04489764_3281"/>
<evidence type="ECO:0000313" key="2">
    <source>
        <dbReference type="EMBL" id="SDR06418.1"/>
    </source>
</evidence>
<reference evidence="2 3" key="1">
    <citation type="submission" date="2016-10" db="EMBL/GenBank/DDBJ databases">
        <authorList>
            <person name="de Groot N.N."/>
        </authorList>
    </citation>
    <scope>NUCLEOTIDE SEQUENCE [LARGE SCALE GENOMIC DNA]</scope>
    <source>
        <strain evidence="2 3">DSM 43794</strain>
    </source>
</reference>
<name>A0A1H1G0I7_9ACTN</name>